<feature type="transmembrane region" description="Helical" evidence="7">
    <location>
        <begin position="313"/>
        <end position="330"/>
    </location>
</feature>
<keyword evidence="4 7" id="KW-0812">Transmembrane</keyword>
<dbReference type="InterPro" id="IPR011701">
    <property type="entry name" value="MFS"/>
</dbReference>
<feature type="transmembrane region" description="Helical" evidence="7">
    <location>
        <begin position="206"/>
        <end position="230"/>
    </location>
</feature>
<feature type="transmembrane region" description="Helical" evidence="7">
    <location>
        <begin position="52"/>
        <end position="69"/>
    </location>
</feature>
<feature type="domain" description="Major facilitator superfamily (MFS) profile" evidence="8">
    <location>
        <begin position="15"/>
        <end position="572"/>
    </location>
</feature>
<sequence length="576" mass="61693">MENENGYSKKVQNALMVMFLLGIFIGGMDSGIVSPARTVIADALGVSADASIWMITIYTLVYAVIMPISGKLADRYGKKKLFVFSITVFGIGSALCGISDYAGGYSFLIVARIIQAIGGGGIMPIATAFIGESFPKEKRGAALGIVGATYGIATTLGPTIGSGIINIFGRDNWGLLFFINVPICVVVVIMAARIKIKEKEFTDKKLDVLGSIIVSFMILSIMYAVTNLNFHNFGQSLKSTDVYPFLIVFIVLLPIFIYRENRAEDPIINLDYFRNRNIRITLIMALVVGCGMMSVVFIPQFGENVLRLSQGSGGYLITVMAICSGIAAPIGGKFIDKYSAKAVLLVGFGSTIVGTLTLALFVSKTNNAVGLFIALALMGIGMGLTMGTPLNYLMQTYVKREEASSAQATLSLIKSVGIAVSPNILVNFIAEAGDKMPTKLMEVMPKIPGMASSASHSIGVSGVPNNILNSFQNADVTSITGVMKEFSSFMFDKAKPLIEQGMVGHLPPHTSMETVFNSMKVQYLHQVDGAKTVIENTFQSTLNSGFASLFIASAIIALVGFLCAICLKNKDHVTNK</sequence>
<evidence type="ECO:0000256" key="4">
    <source>
        <dbReference type="ARBA" id="ARBA00022692"/>
    </source>
</evidence>
<organism evidence="9 10">
    <name type="scientific">Clostridium baratii str. Sullivan</name>
    <dbReference type="NCBI Taxonomy" id="1415775"/>
    <lineage>
        <taxon>Bacteria</taxon>
        <taxon>Bacillati</taxon>
        <taxon>Bacillota</taxon>
        <taxon>Clostridia</taxon>
        <taxon>Eubacteriales</taxon>
        <taxon>Clostridiaceae</taxon>
        <taxon>Clostridium</taxon>
    </lineage>
</organism>
<dbReference type="PRINTS" id="PR01036">
    <property type="entry name" value="TCRTETB"/>
</dbReference>
<dbReference type="GO" id="GO:0005886">
    <property type="term" value="C:plasma membrane"/>
    <property type="evidence" value="ECO:0007669"/>
    <property type="project" value="UniProtKB-SubCell"/>
</dbReference>
<dbReference type="InterPro" id="IPR020846">
    <property type="entry name" value="MFS_dom"/>
</dbReference>
<gene>
    <name evidence="9" type="ORF">U729_1869</name>
</gene>
<protein>
    <submittedName>
        <fullName evidence="9">Sugar (And other) transporter family protein</fullName>
    </submittedName>
</protein>
<dbReference type="SUPFAM" id="SSF103473">
    <property type="entry name" value="MFS general substrate transporter"/>
    <property type="match status" value="1"/>
</dbReference>
<keyword evidence="3" id="KW-1003">Cell membrane</keyword>
<dbReference type="PROSITE" id="PS50850">
    <property type="entry name" value="MFS"/>
    <property type="match status" value="1"/>
</dbReference>
<evidence type="ECO:0000256" key="3">
    <source>
        <dbReference type="ARBA" id="ARBA00022475"/>
    </source>
</evidence>
<evidence type="ECO:0000313" key="9">
    <source>
        <dbReference type="EMBL" id="AIY84724.1"/>
    </source>
</evidence>
<keyword evidence="5 7" id="KW-1133">Transmembrane helix</keyword>
<dbReference type="Proteomes" id="UP000030635">
    <property type="component" value="Chromosome"/>
</dbReference>
<feature type="transmembrane region" description="Helical" evidence="7">
    <location>
        <begin position="81"/>
        <end position="103"/>
    </location>
</feature>
<feature type="transmembrane region" description="Helical" evidence="7">
    <location>
        <begin position="109"/>
        <end position="130"/>
    </location>
</feature>
<evidence type="ECO:0000313" key="10">
    <source>
        <dbReference type="Proteomes" id="UP000030635"/>
    </source>
</evidence>
<dbReference type="InterPro" id="IPR036259">
    <property type="entry name" value="MFS_trans_sf"/>
</dbReference>
<feature type="transmembrane region" description="Helical" evidence="7">
    <location>
        <begin position="280"/>
        <end position="301"/>
    </location>
</feature>
<evidence type="ECO:0000256" key="2">
    <source>
        <dbReference type="ARBA" id="ARBA00022448"/>
    </source>
</evidence>
<accession>A0A0A7FYM7</accession>
<comment type="subcellular location">
    <subcellularLocation>
        <location evidence="1">Cell membrane</location>
        <topology evidence="1">Multi-pass membrane protein</topology>
    </subcellularLocation>
</comment>
<dbReference type="Gene3D" id="1.20.1720.10">
    <property type="entry name" value="Multidrug resistance protein D"/>
    <property type="match status" value="1"/>
</dbReference>
<evidence type="ECO:0000256" key="6">
    <source>
        <dbReference type="ARBA" id="ARBA00023136"/>
    </source>
</evidence>
<feature type="transmembrane region" description="Helical" evidence="7">
    <location>
        <begin position="408"/>
        <end position="430"/>
    </location>
</feature>
<feature type="transmembrane region" description="Helical" evidence="7">
    <location>
        <begin position="368"/>
        <end position="387"/>
    </location>
</feature>
<feature type="transmembrane region" description="Helical" evidence="7">
    <location>
        <begin position="242"/>
        <end position="259"/>
    </location>
</feature>
<dbReference type="PANTHER" id="PTHR42718">
    <property type="entry name" value="MAJOR FACILITATOR SUPERFAMILY MULTIDRUG TRANSPORTER MFSC"/>
    <property type="match status" value="1"/>
</dbReference>
<name>A0A0A7FYM7_9CLOT</name>
<evidence type="ECO:0000259" key="8">
    <source>
        <dbReference type="PROSITE" id="PS50850"/>
    </source>
</evidence>
<dbReference type="Pfam" id="PF07690">
    <property type="entry name" value="MFS_1"/>
    <property type="match status" value="1"/>
</dbReference>
<dbReference type="EMBL" id="CP006905">
    <property type="protein sequence ID" value="AIY84724.1"/>
    <property type="molecule type" value="Genomic_DNA"/>
</dbReference>
<feature type="transmembrane region" description="Helical" evidence="7">
    <location>
        <begin position="12"/>
        <end position="32"/>
    </location>
</feature>
<dbReference type="KEGG" id="cbv:U729_1869"/>
<reference evidence="9 10" key="1">
    <citation type="journal article" date="2015" name="Infect. Genet. Evol.">
        <title>Genomic sequences of six botulinum neurotoxin-producing strains representing three clostridial species illustrate the mobility and diversity of botulinum neurotoxin genes.</title>
        <authorList>
            <person name="Smith T.J."/>
            <person name="Hill K.K."/>
            <person name="Xie G."/>
            <person name="Foley B.T."/>
            <person name="Williamson C.H."/>
            <person name="Foster J.T."/>
            <person name="Johnson S.L."/>
            <person name="Chertkov O."/>
            <person name="Teshima H."/>
            <person name="Gibbons H.S."/>
            <person name="Johnsky L.A."/>
            <person name="Karavis M.A."/>
            <person name="Smith L.A."/>
        </authorList>
    </citation>
    <scope>NUCLEOTIDE SEQUENCE [LARGE SCALE GENOMIC DNA]</scope>
    <source>
        <strain evidence="9">Sullivan</strain>
    </source>
</reference>
<dbReference type="AlphaFoldDB" id="A0A0A7FYM7"/>
<dbReference type="Gene3D" id="1.20.1250.20">
    <property type="entry name" value="MFS general substrate transporter like domains"/>
    <property type="match status" value="1"/>
</dbReference>
<dbReference type="RefSeq" id="WP_039314050.1">
    <property type="nucleotide sequence ID" value="NZ_CP006905.1"/>
</dbReference>
<dbReference type="PANTHER" id="PTHR42718:SF46">
    <property type="entry name" value="BLR6921 PROTEIN"/>
    <property type="match status" value="1"/>
</dbReference>
<dbReference type="STRING" id="1561.NPD11_1147"/>
<feature type="transmembrane region" description="Helical" evidence="7">
    <location>
        <begin position="142"/>
        <end position="167"/>
    </location>
</feature>
<evidence type="ECO:0000256" key="1">
    <source>
        <dbReference type="ARBA" id="ARBA00004651"/>
    </source>
</evidence>
<feature type="transmembrane region" description="Helical" evidence="7">
    <location>
        <begin position="342"/>
        <end position="362"/>
    </location>
</feature>
<dbReference type="eggNOG" id="COG0477">
    <property type="taxonomic scope" value="Bacteria"/>
</dbReference>
<dbReference type="GO" id="GO:0022857">
    <property type="term" value="F:transmembrane transporter activity"/>
    <property type="evidence" value="ECO:0007669"/>
    <property type="project" value="InterPro"/>
</dbReference>
<keyword evidence="2" id="KW-0813">Transport</keyword>
<dbReference type="HOGENOM" id="CLU_000960_2_5_9"/>
<keyword evidence="6 7" id="KW-0472">Membrane</keyword>
<feature type="transmembrane region" description="Helical" evidence="7">
    <location>
        <begin position="546"/>
        <end position="567"/>
    </location>
</feature>
<dbReference type="CDD" id="cd17321">
    <property type="entry name" value="MFS_MMR_MDR_like"/>
    <property type="match status" value="1"/>
</dbReference>
<proteinExistence type="predicted"/>
<evidence type="ECO:0000256" key="7">
    <source>
        <dbReference type="SAM" id="Phobius"/>
    </source>
</evidence>
<keyword evidence="10" id="KW-1185">Reference proteome</keyword>
<feature type="transmembrane region" description="Helical" evidence="7">
    <location>
        <begin position="173"/>
        <end position="194"/>
    </location>
</feature>
<evidence type="ECO:0000256" key="5">
    <source>
        <dbReference type="ARBA" id="ARBA00022989"/>
    </source>
</evidence>